<organism evidence="1 2">
    <name type="scientific">Paenibacillus vini</name>
    <dbReference type="NCBI Taxonomy" id="1476024"/>
    <lineage>
        <taxon>Bacteria</taxon>
        <taxon>Bacillati</taxon>
        <taxon>Bacillota</taxon>
        <taxon>Bacilli</taxon>
        <taxon>Bacillales</taxon>
        <taxon>Paenibacillaceae</taxon>
        <taxon>Paenibacillus</taxon>
    </lineage>
</organism>
<reference evidence="1 2" key="1">
    <citation type="submission" date="2021-03" db="EMBL/GenBank/DDBJ databases">
        <title>Antimicrobial resistance genes in bacteria isolated from Japanese honey, and their potential for conferring macrolide and lincosamide resistance in the American foulbrood pathogen Paenibacillus larvae.</title>
        <authorList>
            <person name="Okamoto M."/>
            <person name="Kumagai M."/>
            <person name="Kanamori H."/>
            <person name="Takamatsu D."/>
        </authorList>
    </citation>
    <scope>NUCLEOTIDE SEQUENCE [LARGE SCALE GENOMIC DNA]</scope>
    <source>
        <strain evidence="1 2">J42TS3</strain>
    </source>
</reference>
<dbReference type="Proteomes" id="UP000679992">
    <property type="component" value="Unassembled WGS sequence"/>
</dbReference>
<gene>
    <name evidence="1" type="ORF">J42TS3_27790</name>
</gene>
<evidence type="ECO:0000313" key="1">
    <source>
        <dbReference type="EMBL" id="GIP53744.1"/>
    </source>
</evidence>
<accession>A0ABQ4MCM5</accession>
<protein>
    <submittedName>
        <fullName evidence="1">Uncharacterized protein</fullName>
    </submittedName>
</protein>
<name>A0ABQ4MCM5_9BACL</name>
<sequence>MIQDPISELIHLLQLQLDEPETSSTRVQIKSLTGMSGFLDAVGLVCDHCKDVLFRSYYDESEILRCSCSGGYRSGCKNCNDKPSKLIKEISPYEYFLNHNYIRGLTV</sequence>
<comment type="caution">
    <text evidence="1">The sequence shown here is derived from an EMBL/GenBank/DDBJ whole genome shotgun (WGS) entry which is preliminary data.</text>
</comment>
<keyword evidence="2" id="KW-1185">Reference proteome</keyword>
<proteinExistence type="predicted"/>
<evidence type="ECO:0000313" key="2">
    <source>
        <dbReference type="Proteomes" id="UP000679992"/>
    </source>
</evidence>
<dbReference type="EMBL" id="BOSL01000008">
    <property type="protein sequence ID" value="GIP53744.1"/>
    <property type="molecule type" value="Genomic_DNA"/>
</dbReference>